<evidence type="ECO:0000256" key="1">
    <source>
        <dbReference type="ARBA" id="ARBA00010638"/>
    </source>
</evidence>
<dbReference type="GO" id="GO:0046872">
    <property type="term" value="F:metal ion binding"/>
    <property type="evidence" value="ECO:0007669"/>
    <property type="project" value="UniProtKB-KW"/>
</dbReference>
<evidence type="ECO:0000313" key="7">
    <source>
        <dbReference type="EMBL" id="RRD50815.1"/>
    </source>
</evidence>
<reference evidence="7 8" key="1">
    <citation type="submission" date="2018-11" db="EMBL/GenBank/DDBJ databases">
        <title>Genomes From Bacteria Associated with the Canine Oral Cavity: a Test Case for Automated Genome-Based Taxonomic Assignment.</title>
        <authorList>
            <person name="Coil D.A."/>
            <person name="Jospin G."/>
            <person name="Darling A.E."/>
            <person name="Wallis C."/>
            <person name="Davis I.J."/>
            <person name="Harris S."/>
            <person name="Eisen J.A."/>
            <person name="Holcombe L.J."/>
            <person name="O'Flynn C."/>
        </authorList>
    </citation>
    <scope>NUCLEOTIDE SEQUENCE [LARGE SCALE GENOMIC DNA]</scope>
    <source>
        <strain evidence="7 8">OH2822_COT-296</strain>
    </source>
</reference>
<dbReference type="Proteomes" id="UP000280935">
    <property type="component" value="Unassembled WGS sequence"/>
</dbReference>
<dbReference type="PIRSF" id="PIRSF006806">
    <property type="entry name" value="FTHF_cligase"/>
    <property type="match status" value="1"/>
</dbReference>
<accession>A0A3P1WXA1</accession>
<evidence type="ECO:0000256" key="5">
    <source>
        <dbReference type="RuleBase" id="RU361279"/>
    </source>
</evidence>
<dbReference type="PANTHER" id="PTHR23407">
    <property type="entry name" value="ATPASE INHIBITOR/5-FORMYLTETRAHYDROFOLATE CYCLO-LIGASE"/>
    <property type="match status" value="1"/>
</dbReference>
<gene>
    <name evidence="7" type="ORF">EII35_03545</name>
</gene>
<dbReference type="EC" id="6.3.3.2" evidence="5"/>
<keyword evidence="5" id="KW-0479">Metal-binding</keyword>
<dbReference type="SUPFAM" id="SSF100950">
    <property type="entry name" value="NagB/RpiA/CoA transferase-like"/>
    <property type="match status" value="1"/>
</dbReference>
<dbReference type="GO" id="GO:0030272">
    <property type="term" value="F:5-formyltetrahydrofolate cyclo-ligase activity"/>
    <property type="evidence" value="ECO:0007669"/>
    <property type="project" value="UniProtKB-EC"/>
</dbReference>
<dbReference type="NCBIfam" id="TIGR02727">
    <property type="entry name" value="MTHFS_bact"/>
    <property type="match status" value="1"/>
</dbReference>
<comment type="catalytic activity">
    <reaction evidence="5">
        <text>(6S)-5-formyl-5,6,7,8-tetrahydrofolate + ATP = (6R)-5,10-methenyltetrahydrofolate + ADP + phosphate</text>
        <dbReference type="Rhea" id="RHEA:10488"/>
        <dbReference type="ChEBI" id="CHEBI:30616"/>
        <dbReference type="ChEBI" id="CHEBI:43474"/>
        <dbReference type="ChEBI" id="CHEBI:57455"/>
        <dbReference type="ChEBI" id="CHEBI:57457"/>
        <dbReference type="ChEBI" id="CHEBI:456216"/>
        <dbReference type="EC" id="6.3.3.2"/>
    </reaction>
</comment>
<dbReference type="OrthoDB" id="3242798at2"/>
<evidence type="ECO:0000313" key="8">
    <source>
        <dbReference type="Proteomes" id="UP000280935"/>
    </source>
</evidence>
<proteinExistence type="inferred from homology"/>
<dbReference type="Gene3D" id="3.40.50.10420">
    <property type="entry name" value="NagB/RpiA/CoA transferase-like"/>
    <property type="match status" value="1"/>
</dbReference>
<organism evidence="7 8">
    <name type="scientific">Arachnia propionica</name>
    <dbReference type="NCBI Taxonomy" id="1750"/>
    <lineage>
        <taxon>Bacteria</taxon>
        <taxon>Bacillati</taxon>
        <taxon>Actinomycetota</taxon>
        <taxon>Actinomycetes</taxon>
        <taxon>Propionibacteriales</taxon>
        <taxon>Propionibacteriaceae</taxon>
        <taxon>Arachnia</taxon>
    </lineage>
</organism>
<comment type="similarity">
    <text evidence="1 5">Belongs to the 5-formyltetrahydrofolate cyclo-ligase family.</text>
</comment>
<sequence length="191" mass="20568">MDSTADKGALRLARDAARRNLPADEHRRRDAARTRVLLDHLPSPGVVALYASRPGEPGTIELIDAVQRSGWRVLLPRLGREPDWAWATNPLRPGWAGIPEPTGPALGADALAGADLVILPALAVARDGTRLGTGGGWYDRALPHARPGTPRWALTHADEVVDTLPLEPHDLPVDAVITEAGFTLLRRDHVS</sequence>
<dbReference type="EMBL" id="RQYT01000004">
    <property type="protein sequence ID" value="RRD50815.1"/>
    <property type="molecule type" value="Genomic_DNA"/>
</dbReference>
<keyword evidence="2 4" id="KW-0547">Nucleotide-binding</keyword>
<keyword evidence="5" id="KW-0460">Magnesium</keyword>
<dbReference type="GO" id="GO:0005524">
    <property type="term" value="F:ATP binding"/>
    <property type="evidence" value="ECO:0007669"/>
    <property type="project" value="UniProtKB-KW"/>
</dbReference>
<evidence type="ECO:0000256" key="6">
    <source>
        <dbReference type="SAM" id="MobiDB-lite"/>
    </source>
</evidence>
<evidence type="ECO:0000256" key="4">
    <source>
        <dbReference type="PIRSR" id="PIRSR006806-1"/>
    </source>
</evidence>
<evidence type="ECO:0000256" key="2">
    <source>
        <dbReference type="ARBA" id="ARBA00022741"/>
    </source>
</evidence>
<dbReference type="PANTHER" id="PTHR23407:SF1">
    <property type="entry name" value="5-FORMYLTETRAHYDROFOLATE CYCLO-LIGASE"/>
    <property type="match status" value="1"/>
</dbReference>
<dbReference type="Pfam" id="PF01812">
    <property type="entry name" value="5-FTHF_cyc-lig"/>
    <property type="match status" value="1"/>
</dbReference>
<dbReference type="InterPro" id="IPR037171">
    <property type="entry name" value="NagB/RpiA_transferase-like"/>
</dbReference>
<comment type="caution">
    <text evidence="7">The sequence shown here is derived from an EMBL/GenBank/DDBJ whole genome shotgun (WGS) entry which is preliminary data.</text>
</comment>
<feature type="binding site" evidence="4">
    <location>
        <begin position="130"/>
        <end position="138"/>
    </location>
    <ligand>
        <name>ATP</name>
        <dbReference type="ChEBI" id="CHEBI:30616"/>
    </ligand>
</feature>
<keyword evidence="7" id="KW-0436">Ligase</keyword>
<evidence type="ECO:0000256" key="3">
    <source>
        <dbReference type="ARBA" id="ARBA00022840"/>
    </source>
</evidence>
<feature type="binding site" evidence="4">
    <location>
        <begin position="7"/>
        <end position="11"/>
    </location>
    <ligand>
        <name>ATP</name>
        <dbReference type="ChEBI" id="CHEBI:30616"/>
    </ligand>
</feature>
<feature type="region of interest" description="Disordered" evidence="6">
    <location>
        <begin position="1"/>
        <end position="28"/>
    </location>
</feature>
<dbReference type="InterPro" id="IPR024185">
    <property type="entry name" value="FTHF_cligase-like_sf"/>
</dbReference>
<dbReference type="GO" id="GO:0009396">
    <property type="term" value="P:folic acid-containing compound biosynthetic process"/>
    <property type="evidence" value="ECO:0007669"/>
    <property type="project" value="TreeGrafter"/>
</dbReference>
<dbReference type="GO" id="GO:0035999">
    <property type="term" value="P:tetrahydrofolate interconversion"/>
    <property type="evidence" value="ECO:0007669"/>
    <property type="project" value="TreeGrafter"/>
</dbReference>
<dbReference type="InterPro" id="IPR002698">
    <property type="entry name" value="FTHF_cligase"/>
</dbReference>
<keyword evidence="3 4" id="KW-0067">ATP-binding</keyword>
<feature type="binding site" evidence="4">
    <location>
        <position position="56"/>
    </location>
    <ligand>
        <name>substrate</name>
    </ligand>
</feature>
<protein>
    <recommendedName>
        <fullName evidence="5">5-formyltetrahydrofolate cyclo-ligase</fullName>
        <ecNumber evidence="5">6.3.3.2</ecNumber>
    </recommendedName>
</protein>
<dbReference type="AlphaFoldDB" id="A0A3P1WXA1"/>
<comment type="cofactor">
    <cofactor evidence="5">
        <name>Mg(2+)</name>
        <dbReference type="ChEBI" id="CHEBI:18420"/>
    </cofactor>
</comment>
<name>A0A3P1WXA1_9ACTN</name>
<dbReference type="RefSeq" id="WP_125227087.1">
    <property type="nucleotide sequence ID" value="NZ_RQYT01000004.1"/>
</dbReference>